<evidence type="ECO:0000256" key="1">
    <source>
        <dbReference type="SAM" id="MobiDB-lite"/>
    </source>
</evidence>
<name>A0A1H9QXX3_9ACTN</name>
<organism evidence="3 4">
    <name type="scientific">Streptomyces qinglanensis</name>
    <dbReference type="NCBI Taxonomy" id="943816"/>
    <lineage>
        <taxon>Bacteria</taxon>
        <taxon>Bacillati</taxon>
        <taxon>Actinomycetota</taxon>
        <taxon>Actinomycetes</taxon>
        <taxon>Kitasatosporales</taxon>
        <taxon>Streptomycetaceae</taxon>
        <taxon>Streptomyces</taxon>
    </lineage>
</organism>
<protein>
    <submittedName>
        <fullName evidence="3">Uncharacterized protein</fullName>
    </submittedName>
</protein>
<dbReference type="EMBL" id="FOGO01000003">
    <property type="protein sequence ID" value="SER65324.1"/>
    <property type="molecule type" value="Genomic_DNA"/>
</dbReference>
<evidence type="ECO:0000256" key="2">
    <source>
        <dbReference type="SAM" id="Phobius"/>
    </source>
</evidence>
<evidence type="ECO:0000313" key="4">
    <source>
        <dbReference type="Proteomes" id="UP000182841"/>
    </source>
</evidence>
<feature type="transmembrane region" description="Helical" evidence="2">
    <location>
        <begin position="105"/>
        <end position="124"/>
    </location>
</feature>
<feature type="transmembrane region" description="Helical" evidence="2">
    <location>
        <begin position="136"/>
        <end position="160"/>
    </location>
</feature>
<dbReference type="PANTHER" id="PTHR47704:SF1">
    <property type="entry name" value="POTASSIUM TRANSPORTER KIMA"/>
    <property type="match status" value="1"/>
</dbReference>
<feature type="transmembrane region" description="Helical" evidence="2">
    <location>
        <begin position="180"/>
        <end position="199"/>
    </location>
</feature>
<keyword evidence="4" id="KW-1185">Reference proteome</keyword>
<accession>A0A1H9QXX3</accession>
<dbReference type="AlphaFoldDB" id="A0A1H9QXX3"/>
<evidence type="ECO:0000313" key="3">
    <source>
        <dbReference type="EMBL" id="SER65324.1"/>
    </source>
</evidence>
<feature type="transmembrane region" description="Helical" evidence="2">
    <location>
        <begin position="220"/>
        <end position="241"/>
    </location>
</feature>
<feature type="region of interest" description="Disordered" evidence="1">
    <location>
        <begin position="309"/>
        <end position="429"/>
    </location>
</feature>
<proteinExistence type="predicted"/>
<feature type="compositionally biased region" description="Low complexity" evidence="1">
    <location>
        <begin position="376"/>
        <end position="386"/>
    </location>
</feature>
<keyword evidence="2" id="KW-0812">Transmembrane</keyword>
<gene>
    <name evidence="3" type="ORF">SAMN05421870_103186</name>
</gene>
<sequence>MRAILCATDVPLCARSGAQGGAAGAAGHMAPTARSIVHWPALRFARVVSMPPLPARGGPAREGDAVRVRARRWLLGAPLRSSAFVTERIRKALALPVLAADALSSVAYGSEALLAVLVVMVLLAGNMHGVRQAGALFAAPTYAFIAARAVLIAAGVGAAVSGSAPAGAAQPTQAAAGASSVGVLLIVRAFSGATAMTGIEAISNAVPVFRPVSWRNARTALSSVIALLAVMFTGIVVLIHLTGVVPRPHTTVLPAAPAALPFRPTAPVRAAAVAEGSEEVPEDIRHLYPVPVATLDLAAMRTLEPAPRLWAGQSSPCASAPPMRRPGGFAPTGSCGPWPPAVGADDPLRAGWSHSRSQATRSPGLSPPGRPRHRLSAPAVRPTRGGPRPRRDRARAVRAALRARAGGLAPREDGDESVPAGRGIDSVYI</sequence>
<dbReference type="Proteomes" id="UP000182841">
    <property type="component" value="Unassembled WGS sequence"/>
</dbReference>
<keyword evidence="2" id="KW-1133">Transmembrane helix</keyword>
<dbReference type="PANTHER" id="PTHR47704">
    <property type="entry name" value="POTASSIUM TRANSPORTER KIMA"/>
    <property type="match status" value="1"/>
</dbReference>
<feature type="compositionally biased region" description="Low complexity" evidence="1">
    <location>
        <begin position="397"/>
        <end position="409"/>
    </location>
</feature>
<reference evidence="4" key="1">
    <citation type="submission" date="2016-10" db="EMBL/GenBank/DDBJ databases">
        <authorList>
            <person name="Varghese N."/>
            <person name="Submissions S."/>
        </authorList>
    </citation>
    <scope>NUCLEOTIDE SEQUENCE [LARGE SCALE GENOMIC DNA]</scope>
    <source>
        <strain evidence="4">CGMCC 4.6825</strain>
    </source>
</reference>
<dbReference type="InterPro" id="IPR053153">
    <property type="entry name" value="APC_K+_Transporter"/>
</dbReference>
<keyword evidence="2" id="KW-0472">Membrane</keyword>